<dbReference type="Gene3D" id="3.30.559.10">
    <property type="entry name" value="Chloramphenicol acetyltransferase-like domain"/>
    <property type="match status" value="1"/>
</dbReference>
<proteinExistence type="predicted"/>
<dbReference type="PANTHER" id="PTHR45527:SF1">
    <property type="entry name" value="FATTY ACID SYNTHASE"/>
    <property type="match status" value="1"/>
</dbReference>
<name>A0ABU2HUW3_9RHOB</name>
<dbReference type="InterPro" id="IPR020459">
    <property type="entry name" value="AMP-binding"/>
</dbReference>
<dbReference type="Pfam" id="PF13193">
    <property type="entry name" value="AMP-binding_C"/>
    <property type="match status" value="1"/>
</dbReference>
<dbReference type="InterPro" id="IPR045851">
    <property type="entry name" value="AMP-bd_C_sf"/>
</dbReference>
<dbReference type="Gene3D" id="3.30.300.30">
    <property type="match status" value="1"/>
</dbReference>
<dbReference type="SUPFAM" id="SSF52777">
    <property type="entry name" value="CoA-dependent acyltransferases"/>
    <property type="match status" value="2"/>
</dbReference>
<dbReference type="InterPro" id="IPR025110">
    <property type="entry name" value="AMP-bd_C"/>
</dbReference>
<accession>A0ABU2HUW3</accession>
<dbReference type="Gene3D" id="2.30.38.10">
    <property type="entry name" value="Luciferase, Domain 3"/>
    <property type="match status" value="1"/>
</dbReference>
<dbReference type="Gene3D" id="3.30.559.30">
    <property type="entry name" value="Nonribosomal peptide synthetase, condensation domain"/>
    <property type="match status" value="1"/>
</dbReference>
<evidence type="ECO:0000259" key="1">
    <source>
        <dbReference type="PROSITE" id="PS50075"/>
    </source>
</evidence>
<dbReference type="SMART" id="SM00824">
    <property type="entry name" value="PKS_TE"/>
    <property type="match status" value="1"/>
</dbReference>
<dbReference type="InterPro" id="IPR020845">
    <property type="entry name" value="AMP-binding_CS"/>
</dbReference>
<dbReference type="InterPro" id="IPR020802">
    <property type="entry name" value="TesA-like"/>
</dbReference>
<dbReference type="PROSITE" id="PS00455">
    <property type="entry name" value="AMP_BINDING"/>
    <property type="match status" value="1"/>
</dbReference>
<dbReference type="SUPFAM" id="SSF47336">
    <property type="entry name" value="ACP-like"/>
    <property type="match status" value="1"/>
</dbReference>
<keyword evidence="3" id="KW-1185">Reference proteome</keyword>
<dbReference type="PRINTS" id="PR00154">
    <property type="entry name" value="AMPBINDING"/>
</dbReference>
<dbReference type="EMBL" id="JAVQLW010000002">
    <property type="protein sequence ID" value="MDS9468838.1"/>
    <property type="molecule type" value="Genomic_DNA"/>
</dbReference>
<dbReference type="InterPro" id="IPR010071">
    <property type="entry name" value="AA_adenyl_dom"/>
</dbReference>
<dbReference type="InterPro" id="IPR036736">
    <property type="entry name" value="ACP-like_sf"/>
</dbReference>
<sequence length="1298" mass="140733">MTLDISSVDLPSRPALPLTEAQEGMWFAQSIDPTNPILNTGQYVELIGALDVERFRTAHAATMAQCEALRARFGFVDGRPVQWLDARPPVLECADLSGFADPEAEALARMASDSARALDLSCDQLARFCLFRLGPQRHFWYQRLHHLVIDGYGIVLLTNRMAEIYSALTIDAPLPEPFAPVADALAEDAAYRVSPHRSRDAAFWQTELAGLERAASPAQGRALSAHGFHRRRIELDPDFCANLRRAASDLGRAWPDLLTLLATDYLSRVSGEGDRVVGIPHALRFGSKAARVPCMWMNVLPLRWSADEQRPLAETLQDGAARLARIRRHGRYRSEQLRRDLHRTAPEDRLYGPIVNLQPFDIPPRFAGLDVRLHILGAGAVDDLSVTFRGDAEASLALEIDANPLLYAATETASHAERLAGYLAGAFGAGRLADVQTVTPAEHAQLTRDVNATDRALEPTSLTALIEAQMKARPDAEAVRFGEVSLSYAELDRRSAALTEVLVALGAGPDRLVAIALPRCEHLAVALLAVLRAGSAYVPLDPENPPARLARLIARTDAAILLAETGLDCDGAAIPFAPQDWPHERAKTSGQQGSEVPLPRPAPDDLAYVLFTSGSTGEPKGVMIEHRSIVNRLLWMRDHYGFTRSDRILQKTPITFDVSVWELFLPFLCGGTLVLAPPGAHRDPSAIAELIRRENITAIHFVPSMLSAFLASPASQGVALDRVFCSGEALTAEHREKFHSHIRAELHNLYGPTEAAVDVSYWEAGPQDTSRPLPIGHPVWNTRLYILDPLGRPVPEGVAGELFLGGVQLARGYLGQPDLTAKSFLSDPFRPGERIYATGDLAMRRADGAVTYLGRRDQQVKIRGMRVELGEIEAALHSSTMLDEAVVLPRPLGDGLQLVAYVVPKAGLDATRLQAHLARHLPAHMIPAHIMPLSALPVTANGKLDRAALPAPEVAAPKGTPAKGPIETRLAALYAEILSLPQTPMREADFFALGGDSLSALSLLLSISREFGHDPGLGQIFETPVISALATALETGREDAGLGMILPLRHASGGAPLFLLHPAGGLGWCYRRLAPALDDRPVYALQSPLLDGGPVPASLGELAAIYLRAITDLAPEGMIHLAGWSVGGVLAHEIAVQLQDRGREVGMLALLDAYPAETWRALPELDDAASLRALLAIAGHDPEAHPELETRAKVVNFLRRGDSSLATLPETVLDAVTRLVAGTNRLLRSHLHRRFGGSVLHFCAAGQNGNRFDPALWLEHAEALERIDLPFRHAEMVNATAARLIGPVLIRRMRGFGA</sequence>
<dbReference type="Gene3D" id="3.40.50.980">
    <property type="match status" value="2"/>
</dbReference>
<evidence type="ECO:0000313" key="3">
    <source>
        <dbReference type="Proteomes" id="UP001269144"/>
    </source>
</evidence>
<dbReference type="Pfam" id="PF00975">
    <property type="entry name" value="Thioesterase"/>
    <property type="match status" value="1"/>
</dbReference>
<dbReference type="PROSITE" id="PS50075">
    <property type="entry name" value="CARRIER"/>
    <property type="match status" value="1"/>
</dbReference>
<feature type="domain" description="Carrier" evidence="1">
    <location>
        <begin position="961"/>
        <end position="1037"/>
    </location>
</feature>
<dbReference type="InterPro" id="IPR001031">
    <property type="entry name" value="Thioesterase"/>
</dbReference>
<dbReference type="InterPro" id="IPR000873">
    <property type="entry name" value="AMP-dep_synth/lig_dom"/>
</dbReference>
<dbReference type="RefSeq" id="WP_311161265.1">
    <property type="nucleotide sequence ID" value="NZ_JAVQLW010000002.1"/>
</dbReference>
<dbReference type="CDD" id="cd17646">
    <property type="entry name" value="A_NRPS_AB3403-like"/>
    <property type="match status" value="1"/>
</dbReference>
<protein>
    <submittedName>
        <fullName evidence="2">Amino acid adenylation domain-containing protein</fullName>
    </submittedName>
</protein>
<dbReference type="Gene3D" id="3.40.50.1820">
    <property type="entry name" value="alpha/beta hydrolase"/>
    <property type="match status" value="1"/>
</dbReference>
<evidence type="ECO:0000313" key="2">
    <source>
        <dbReference type="EMBL" id="MDS9468838.1"/>
    </source>
</evidence>
<dbReference type="Pfam" id="PF00668">
    <property type="entry name" value="Condensation"/>
    <property type="match status" value="1"/>
</dbReference>
<reference evidence="3" key="1">
    <citation type="submission" date="2023-07" db="EMBL/GenBank/DDBJ databases">
        <title>Paracoccus sp. MBLB3053 whole genome sequence.</title>
        <authorList>
            <person name="Hwang C.Y."/>
            <person name="Cho E.-S."/>
            <person name="Seo M.-J."/>
        </authorList>
    </citation>
    <scope>NUCLEOTIDE SEQUENCE [LARGE SCALE GENOMIC DNA]</scope>
    <source>
        <strain evidence="3">MBLB3053</strain>
    </source>
</reference>
<dbReference type="PANTHER" id="PTHR45527">
    <property type="entry name" value="NONRIBOSOMAL PEPTIDE SYNTHETASE"/>
    <property type="match status" value="1"/>
</dbReference>
<dbReference type="InterPro" id="IPR001242">
    <property type="entry name" value="Condensation_dom"/>
</dbReference>
<dbReference type="InterPro" id="IPR023213">
    <property type="entry name" value="CAT-like_dom_sf"/>
</dbReference>
<dbReference type="Pfam" id="PF00550">
    <property type="entry name" value="PP-binding"/>
    <property type="match status" value="1"/>
</dbReference>
<dbReference type="SUPFAM" id="SSF53474">
    <property type="entry name" value="alpha/beta-Hydrolases"/>
    <property type="match status" value="1"/>
</dbReference>
<dbReference type="InterPro" id="IPR029058">
    <property type="entry name" value="AB_hydrolase_fold"/>
</dbReference>
<dbReference type="NCBIfam" id="TIGR01733">
    <property type="entry name" value="AA-adenyl-dom"/>
    <property type="match status" value="1"/>
</dbReference>
<dbReference type="SUPFAM" id="SSF56801">
    <property type="entry name" value="Acetyl-CoA synthetase-like"/>
    <property type="match status" value="1"/>
</dbReference>
<dbReference type="Pfam" id="PF00501">
    <property type="entry name" value="AMP-binding"/>
    <property type="match status" value="1"/>
</dbReference>
<gene>
    <name evidence="2" type="ORF">RGQ15_14830</name>
</gene>
<comment type="caution">
    <text evidence="2">The sequence shown here is derived from an EMBL/GenBank/DDBJ whole genome shotgun (WGS) entry which is preliminary data.</text>
</comment>
<organism evidence="2 3">
    <name type="scientific">Paracoccus aurantius</name>
    <dbReference type="NCBI Taxonomy" id="3073814"/>
    <lineage>
        <taxon>Bacteria</taxon>
        <taxon>Pseudomonadati</taxon>
        <taxon>Pseudomonadota</taxon>
        <taxon>Alphaproteobacteria</taxon>
        <taxon>Rhodobacterales</taxon>
        <taxon>Paracoccaceae</taxon>
        <taxon>Paracoccus</taxon>
    </lineage>
</organism>
<dbReference type="InterPro" id="IPR009081">
    <property type="entry name" value="PP-bd_ACP"/>
</dbReference>
<dbReference type="Proteomes" id="UP001269144">
    <property type="component" value="Unassembled WGS sequence"/>
</dbReference>